<dbReference type="GO" id="GO:0140410">
    <property type="term" value="F:monoatomic cation:bicarbonate symporter activity"/>
    <property type="evidence" value="ECO:0000318"/>
    <property type="project" value="GO_Central"/>
</dbReference>
<keyword evidence="4 7" id="KW-1133">Transmembrane helix</keyword>
<dbReference type="RefSeq" id="XP_035658651.1">
    <property type="nucleotide sequence ID" value="XM_035802758.1"/>
</dbReference>
<organism evidence="9 11">
    <name type="scientific">Branchiostoma floridae</name>
    <name type="common">Florida lancelet</name>
    <name type="synonym">Amphioxus</name>
    <dbReference type="NCBI Taxonomy" id="7739"/>
    <lineage>
        <taxon>Eukaryota</taxon>
        <taxon>Metazoa</taxon>
        <taxon>Chordata</taxon>
        <taxon>Cephalochordata</taxon>
        <taxon>Leptocardii</taxon>
        <taxon>Amphioxiformes</taxon>
        <taxon>Branchiostomatidae</taxon>
        <taxon>Branchiostoma</taxon>
    </lineage>
</organism>
<dbReference type="GO" id="GO:0005886">
    <property type="term" value="C:plasma membrane"/>
    <property type="evidence" value="ECO:0000318"/>
    <property type="project" value="GO_Central"/>
</dbReference>
<evidence type="ECO:0000256" key="7">
    <source>
        <dbReference type="SAM" id="Phobius"/>
    </source>
</evidence>
<evidence type="ECO:0000256" key="1">
    <source>
        <dbReference type="ARBA" id="ARBA00004141"/>
    </source>
</evidence>
<proteinExistence type="inferred from homology"/>
<dbReference type="PANTHER" id="PTHR12191">
    <property type="entry name" value="SOLUTE CARRIER FAMILY 39"/>
    <property type="match status" value="1"/>
</dbReference>
<dbReference type="RefSeq" id="XP_035658650.1">
    <property type="nucleotide sequence ID" value="XM_035802757.1"/>
</dbReference>
<comment type="subcellular location">
    <subcellularLocation>
        <location evidence="1">Membrane</location>
        <topology evidence="1">Multi-pass membrane protein</topology>
    </subcellularLocation>
</comment>
<dbReference type="SUPFAM" id="SSF101967">
    <property type="entry name" value="Adhesin YadA, collagen-binding domain"/>
    <property type="match status" value="1"/>
</dbReference>
<dbReference type="GO" id="GO:0030003">
    <property type="term" value="P:intracellular monoatomic cation homeostasis"/>
    <property type="evidence" value="ECO:0000318"/>
    <property type="project" value="GO_Central"/>
</dbReference>
<dbReference type="GeneID" id="118403901"/>
<feature type="compositionally biased region" description="Low complexity" evidence="6">
    <location>
        <begin position="536"/>
        <end position="549"/>
    </location>
</feature>
<dbReference type="GO" id="GO:0005385">
    <property type="term" value="F:zinc ion transmembrane transporter activity"/>
    <property type="evidence" value="ECO:0000318"/>
    <property type="project" value="GO_Central"/>
</dbReference>
<evidence type="ECO:0000313" key="10">
    <source>
        <dbReference type="RefSeq" id="XP_035658649.1"/>
    </source>
</evidence>
<feature type="compositionally biased region" description="Basic and acidic residues" evidence="6">
    <location>
        <begin position="166"/>
        <end position="188"/>
    </location>
</feature>
<evidence type="ECO:0000256" key="8">
    <source>
        <dbReference type="SAM" id="SignalP"/>
    </source>
</evidence>
<evidence type="ECO:0000313" key="9">
    <source>
        <dbReference type="Proteomes" id="UP000001554"/>
    </source>
</evidence>
<feature type="transmembrane region" description="Helical" evidence="7">
    <location>
        <begin position="719"/>
        <end position="739"/>
    </location>
</feature>
<evidence type="ECO:0000313" key="12">
    <source>
        <dbReference type="RefSeq" id="XP_035658651.1"/>
    </source>
</evidence>
<name>A0A9J7HI29_BRAFL</name>
<dbReference type="AlphaFoldDB" id="A0A9J7HI29"/>
<reference evidence="10 11" key="2">
    <citation type="submission" date="2025-04" db="UniProtKB">
        <authorList>
            <consortium name="RefSeq"/>
        </authorList>
    </citation>
    <scope>IDENTIFICATION</scope>
    <source>
        <strain evidence="10 11">S238N-H82</strain>
        <tissue evidence="10 11">Testes</tissue>
    </source>
</reference>
<feature type="region of interest" description="Disordered" evidence="6">
    <location>
        <begin position="474"/>
        <end position="573"/>
    </location>
</feature>
<feature type="transmembrane region" description="Helical" evidence="7">
    <location>
        <begin position="670"/>
        <end position="688"/>
    </location>
</feature>
<dbReference type="PANTHER" id="PTHR12191:SF30">
    <property type="entry name" value="ZINC TRANSPORTER ZIP4 N-TERMINAL DOMAIN-CONTAINING PROTEIN"/>
    <property type="match status" value="1"/>
</dbReference>
<keyword evidence="3 7" id="KW-0812">Transmembrane</keyword>
<evidence type="ECO:0000256" key="5">
    <source>
        <dbReference type="ARBA" id="ARBA00023136"/>
    </source>
</evidence>
<feature type="transmembrane region" description="Helical" evidence="7">
    <location>
        <begin position="348"/>
        <end position="370"/>
    </location>
</feature>
<dbReference type="RefSeq" id="XP_035658649.1">
    <property type="nucleotide sequence ID" value="XM_035802756.1"/>
</dbReference>
<dbReference type="Pfam" id="PF02535">
    <property type="entry name" value="Zip"/>
    <property type="match status" value="1"/>
</dbReference>
<keyword evidence="9" id="KW-1185">Reference proteome</keyword>
<evidence type="ECO:0000256" key="4">
    <source>
        <dbReference type="ARBA" id="ARBA00022989"/>
    </source>
</evidence>
<feature type="transmembrane region" description="Helical" evidence="7">
    <location>
        <begin position="316"/>
        <end position="336"/>
    </location>
</feature>
<dbReference type="KEGG" id="bfo:118403901"/>
<feature type="transmembrane region" description="Helical" evidence="7">
    <location>
        <begin position="644"/>
        <end position="664"/>
    </location>
</feature>
<feature type="transmembrane region" description="Helical" evidence="7">
    <location>
        <begin position="399"/>
        <end position="426"/>
    </location>
</feature>
<dbReference type="InterPro" id="IPR050799">
    <property type="entry name" value="ZIP_Transporter"/>
</dbReference>
<dbReference type="InterPro" id="IPR011049">
    <property type="entry name" value="Serralysin-like_metalloprot_C"/>
</dbReference>
<evidence type="ECO:0000256" key="2">
    <source>
        <dbReference type="ARBA" id="ARBA00006939"/>
    </source>
</evidence>
<comment type="similarity">
    <text evidence="2">Belongs to the ZIP transporter (TC 2.A.5) family.</text>
</comment>
<keyword evidence="5 7" id="KW-0472">Membrane</keyword>
<evidence type="ECO:0000256" key="3">
    <source>
        <dbReference type="ARBA" id="ARBA00022692"/>
    </source>
</evidence>
<dbReference type="RefSeq" id="XP_035658652.1">
    <property type="nucleotide sequence ID" value="XM_035802759.1"/>
</dbReference>
<accession>A0A9J7HI29</accession>
<dbReference type="OrthoDB" id="200954at2759"/>
<feature type="compositionally biased region" description="Low complexity" evidence="6">
    <location>
        <begin position="506"/>
        <end position="528"/>
    </location>
</feature>
<evidence type="ECO:0000256" key="6">
    <source>
        <dbReference type="SAM" id="MobiDB-lite"/>
    </source>
</evidence>
<dbReference type="OMA" id="HHPDTDH"/>
<evidence type="ECO:0000313" key="11">
    <source>
        <dbReference type="RefSeq" id="XP_035658650.1"/>
    </source>
</evidence>
<feature type="region of interest" description="Disordered" evidence="6">
    <location>
        <begin position="124"/>
        <end position="221"/>
    </location>
</feature>
<feature type="compositionally biased region" description="Basic and acidic residues" evidence="6">
    <location>
        <begin position="480"/>
        <end position="505"/>
    </location>
</feature>
<feature type="signal peptide" evidence="8">
    <location>
        <begin position="1"/>
        <end position="20"/>
    </location>
</feature>
<feature type="compositionally biased region" description="Basic residues" evidence="6">
    <location>
        <begin position="145"/>
        <end position="155"/>
    </location>
</feature>
<gene>
    <name evidence="10 11 12 13" type="primary">LOC118403901</name>
</gene>
<dbReference type="GO" id="GO:0071578">
    <property type="term" value="P:zinc ion import across plasma membrane"/>
    <property type="evidence" value="ECO:0000318"/>
    <property type="project" value="GO_Central"/>
</dbReference>
<dbReference type="Proteomes" id="UP000001554">
    <property type="component" value="Chromosome 16"/>
</dbReference>
<protein>
    <submittedName>
        <fullName evidence="10 11">Zinc transporter ZIP10-like isoform X1</fullName>
    </submittedName>
</protein>
<keyword evidence="8" id="KW-0732">Signal</keyword>
<feature type="chain" id="PRO_5044698720" evidence="8">
    <location>
        <begin position="21"/>
        <end position="749"/>
    </location>
</feature>
<reference evidence="9" key="1">
    <citation type="journal article" date="2020" name="Nat. Ecol. Evol.">
        <title>Deeply conserved synteny resolves early events in vertebrate evolution.</title>
        <authorList>
            <person name="Simakov O."/>
            <person name="Marletaz F."/>
            <person name="Yue J.X."/>
            <person name="O'Connell B."/>
            <person name="Jenkins J."/>
            <person name="Brandt A."/>
            <person name="Calef R."/>
            <person name="Tung C.H."/>
            <person name="Huang T.K."/>
            <person name="Schmutz J."/>
            <person name="Satoh N."/>
            <person name="Yu J.K."/>
            <person name="Putnam N.H."/>
            <person name="Green R.E."/>
            <person name="Rokhsar D.S."/>
        </authorList>
    </citation>
    <scope>NUCLEOTIDE SEQUENCE [LARGE SCALE GENOMIC DNA]</scope>
    <source>
        <strain evidence="9">S238N-H82</strain>
    </source>
</reference>
<dbReference type="InterPro" id="IPR003689">
    <property type="entry name" value="ZIP"/>
</dbReference>
<sequence length="749" mass="81522">MYSLLVFMVLLSGLWLQTRADIAQDREGLRQHTNTSLADSAAANSTSDVLLSVFQKYGTGDGTIDFHGFEKLLTSLGLGKVKIIEEDDDLEHGHGKHDYATHLDLIDHHDQSTDDHIVRHEHNHTVDRTIKGQHPTGDDISQTRSRAHGHPRRHQHGSEDSDEDEHGAHPSDQHNDSVQKLADDDHRSSKQSINPARAKKSQRLRVRDSRSFLPTKVDSAAPGLVRRNVPKQARTKHAETGKHWHEPHETDAKCLSPKEILNDFSAHTMAISERQFLHICPVLITQIDSRACIQHGNGTQVVRTEPLPGRVGRGTVWGWASLAITVISLVSLLAVAMVPLTTRSFYKYLITFLVALAVGCLSGDAVLHLIPHALGIHGAHDEPVPGENGHQSEGESRDAVWKGCVVLVGIFSFFIMEKAIGVVTSARNQIKRKDRRQLQNNLFENQENFVGYKLSTTFSEEPEIELSLLDKGVQGGQFHSHGDQSHSHGDQSHSHGDQSHSHGDQSHSNGGQSHSHGGQSHSNGGQFHSHGDQSHSHGGQSHSHGGQSHSHGDQSHSHGGQSHSHGGHSHDMNRNAGIASVAWMVIMGDGLHNFADGVTIGAAFATSLTTGLSTSIAVFCHELPHELGDFAILLKAGMSFKQAITYNLVSGIISFVGMAVGVGIGKSNEVGPWVFALSAGMFLYIALVDMLPELLRGYAEDEGDSCNLKKTSDSACEHFLLQSAGLVTGVVIMLLIAVFEDDLEKVLEQ</sequence>
<evidence type="ECO:0000313" key="13">
    <source>
        <dbReference type="RefSeq" id="XP_035658652.1"/>
    </source>
</evidence>